<feature type="region of interest" description="Disordered" evidence="1">
    <location>
        <begin position="683"/>
        <end position="711"/>
    </location>
</feature>
<feature type="compositionally biased region" description="Low complexity" evidence="1">
    <location>
        <begin position="356"/>
        <end position="370"/>
    </location>
</feature>
<dbReference type="AlphaFoldDB" id="A0A1D2A9D6"/>
<feature type="compositionally biased region" description="Low complexity" evidence="1">
    <location>
        <begin position="523"/>
        <end position="545"/>
    </location>
</feature>
<feature type="compositionally biased region" description="Low complexity" evidence="1">
    <location>
        <begin position="619"/>
        <end position="628"/>
    </location>
</feature>
<feature type="region of interest" description="Disordered" evidence="1">
    <location>
        <begin position="1"/>
        <end position="22"/>
    </location>
</feature>
<sequence>MTSGLDLPDWNQGLTTSWDPEVPAGITATNLHQSVGRVPAASGAQAGSHAPSAALISRHHDPHALKAQGLAVLPNATQAAYWTERAAKHVEAGHTQAAMEALQEGRARDARPASAIDAALGQLKGAVPHPGSPAAARRGATPLRSGLKGRAVRLAGSRPLSPHNPPAQPRPTTGFEDVLKRLAFASASVRKPGAGSRLCVAGASGDGAGSGAGGEVVRDPAAKQLCFGATPPPAGSQDLGGAPSPTHPAAASGRRVRFFSPASETGTGGGTPSSLAPSRFSRRSSTGPSEAGSTPFHRLVSKYGPVPEDEEGSLGTDDWPEGADPLDSPSWERLSTGSTSDSIQVLTGRYRGGRAGDAAGPAPSAAGWRANGAFGLTPSPPPAPEPGRDAGTPAVLLTGEAGRAGRCRGEGVAGPSDAHSAGLVATERAGPSDGPASSDRIAPSHRLAPASDLASPPRRPWEGRGPAASPTPSLRSWPLEALSPDAWRFCGGGPEEEERVSDGVERDGQGVPTSTPATVTIFRGAPPRRGGAASASPDGAGVAADLFGAGGGWTPSPTGAAEAPQTAPPGSGTARSQGSAAVSADPDATSHHHQASSAPPLPTLETLRPGRGTPGLGGPARRVAAAAAEDARAPEGGPRGLQAGRRELSALLADLRLEGGAAAATRPLLGTLPLLTPVRASAAVQGATGQRMAATPVRRSARKLRDSDPSTASAAALAATDYAYVPNPMLPLSGEDATAGRQGDSPLLPQDDLPPLSDQPLVNPPPFQARRRAGAPLSSPEEGRGAPGSITRSAARRRSGAEVCAPGSRPAASHPSPSLDMSPTERGIRRSLRRSARKSRQGREAEE</sequence>
<feature type="region of interest" description="Disordered" evidence="1">
    <location>
        <begin position="225"/>
        <end position="642"/>
    </location>
</feature>
<proteinExistence type="predicted"/>
<organism evidence="2">
    <name type="scientific">Auxenochlorella protothecoides</name>
    <name type="common">Green microalga</name>
    <name type="synonym">Chlorella protothecoides</name>
    <dbReference type="NCBI Taxonomy" id="3075"/>
    <lineage>
        <taxon>Eukaryota</taxon>
        <taxon>Viridiplantae</taxon>
        <taxon>Chlorophyta</taxon>
        <taxon>core chlorophytes</taxon>
        <taxon>Trebouxiophyceae</taxon>
        <taxon>Chlorellales</taxon>
        <taxon>Chlorellaceae</taxon>
        <taxon>Auxenochlorella</taxon>
    </lineage>
</organism>
<feature type="region of interest" description="Disordered" evidence="1">
    <location>
        <begin position="125"/>
        <end position="145"/>
    </location>
</feature>
<dbReference type="EMBL" id="GDKF01002812">
    <property type="protein sequence ID" value="JAT75810.1"/>
    <property type="molecule type" value="Transcribed_RNA"/>
</dbReference>
<feature type="region of interest" description="Disordered" evidence="1">
    <location>
        <begin position="733"/>
        <end position="847"/>
    </location>
</feature>
<evidence type="ECO:0000256" key="1">
    <source>
        <dbReference type="SAM" id="MobiDB-lite"/>
    </source>
</evidence>
<accession>A0A1D2A9D6</accession>
<gene>
    <name evidence="2" type="ORF">g.33936</name>
</gene>
<feature type="compositionally biased region" description="Polar residues" evidence="1">
    <location>
        <begin position="283"/>
        <end position="292"/>
    </location>
</feature>
<reference evidence="2" key="1">
    <citation type="submission" date="2015-08" db="EMBL/GenBank/DDBJ databases">
        <authorList>
            <person name="Babu N.S."/>
            <person name="Beckwith C.J."/>
            <person name="Beseler K.G."/>
            <person name="Brison A."/>
            <person name="Carone J.V."/>
            <person name="Caskin T.P."/>
            <person name="Diamond M."/>
            <person name="Durham M.E."/>
            <person name="Foxe J.M."/>
            <person name="Go M."/>
            <person name="Henderson B.A."/>
            <person name="Jones I.B."/>
            <person name="McGettigan J.A."/>
            <person name="Micheletti S.J."/>
            <person name="Nasrallah M.E."/>
            <person name="Ortiz D."/>
            <person name="Piller C.R."/>
            <person name="Privatt S.R."/>
            <person name="Schneider S.L."/>
            <person name="Sharp S."/>
            <person name="Smith T.C."/>
            <person name="Stanton J.D."/>
            <person name="Ullery H.E."/>
            <person name="Wilson R.J."/>
            <person name="Serrano M.G."/>
            <person name="Buck G."/>
            <person name="Lee V."/>
            <person name="Wang Y."/>
            <person name="Carvalho R."/>
            <person name="Voegtly L."/>
            <person name="Shi R."/>
            <person name="Duckworth R."/>
            <person name="Johnson A."/>
            <person name="Loviza R."/>
            <person name="Walstead R."/>
            <person name="Shah Z."/>
            <person name="Kiflezghi M."/>
            <person name="Wade K."/>
            <person name="Ball S.L."/>
            <person name="Bradley K.W."/>
            <person name="Asai D.J."/>
            <person name="Bowman C.A."/>
            <person name="Russell D.A."/>
            <person name="Pope W.H."/>
            <person name="Jacobs-Sera D."/>
            <person name="Hendrix R.W."/>
            <person name="Hatfull G.F."/>
        </authorList>
    </citation>
    <scope>NUCLEOTIDE SEQUENCE</scope>
</reference>
<feature type="compositionally biased region" description="Polar residues" evidence="1">
    <location>
        <begin position="333"/>
        <end position="345"/>
    </location>
</feature>
<protein>
    <submittedName>
        <fullName evidence="2">Uncharacterized protein</fullName>
    </submittedName>
</protein>
<feature type="compositionally biased region" description="Low complexity" evidence="1">
    <location>
        <begin position="744"/>
        <end position="761"/>
    </location>
</feature>
<evidence type="ECO:0000313" key="2">
    <source>
        <dbReference type="EMBL" id="JAT75810.1"/>
    </source>
</evidence>
<name>A0A1D2A9D6_AUXPR</name>
<feature type="compositionally biased region" description="Basic residues" evidence="1">
    <location>
        <begin position="829"/>
        <end position="840"/>
    </location>
</feature>